<dbReference type="EMBL" id="JACSQY010000006">
    <property type="protein sequence ID" value="MBD7908547.1"/>
    <property type="molecule type" value="Genomic_DNA"/>
</dbReference>
<dbReference type="InterPro" id="IPR036388">
    <property type="entry name" value="WH-like_DNA-bd_sf"/>
</dbReference>
<evidence type="ECO:0000256" key="1">
    <source>
        <dbReference type="ARBA" id="ARBA00022801"/>
    </source>
</evidence>
<dbReference type="RefSeq" id="WP_191689796.1">
    <property type="nucleotide sequence ID" value="NZ_JACSQY010000006.1"/>
</dbReference>
<gene>
    <name evidence="3" type="ORF">H9659_09410</name>
</gene>
<dbReference type="CDD" id="cd18873">
    <property type="entry name" value="NUDIX_NadM_like"/>
    <property type="match status" value="1"/>
</dbReference>
<dbReference type="InterPro" id="IPR036390">
    <property type="entry name" value="WH_DNA-bd_sf"/>
</dbReference>
<reference evidence="3 4" key="1">
    <citation type="submission" date="2020-08" db="EMBL/GenBank/DDBJ databases">
        <title>A Genomic Blueprint of the Chicken Gut Microbiome.</title>
        <authorList>
            <person name="Gilroy R."/>
            <person name="Ravi A."/>
            <person name="Getino M."/>
            <person name="Pursley I."/>
            <person name="Horton D.L."/>
            <person name="Alikhan N.-F."/>
            <person name="Baker D."/>
            <person name="Gharbi K."/>
            <person name="Hall N."/>
            <person name="Watson M."/>
            <person name="Adriaenssens E.M."/>
            <person name="Foster-Nyarko E."/>
            <person name="Jarju S."/>
            <person name="Secka A."/>
            <person name="Antonio M."/>
            <person name="Oren A."/>
            <person name="Chaudhuri R."/>
            <person name="La Ragione R.M."/>
            <person name="Hildebrand F."/>
            <person name="Pallen M.J."/>
        </authorList>
    </citation>
    <scope>NUCLEOTIDE SEQUENCE [LARGE SCALE GENOMIC DNA]</scope>
    <source>
        <strain evidence="3 4">Sa3CUA8</strain>
    </source>
</reference>
<protein>
    <submittedName>
        <fullName evidence="3">NUDIX hydrolase</fullName>
    </submittedName>
</protein>
<evidence type="ECO:0000313" key="4">
    <source>
        <dbReference type="Proteomes" id="UP000659496"/>
    </source>
</evidence>
<dbReference type="Pfam" id="PF21906">
    <property type="entry name" value="WHD_NrtR"/>
    <property type="match status" value="1"/>
</dbReference>
<dbReference type="Gene3D" id="3.90.79.10">
    <property type="entry name" value="Nucleoside Triphosphate Pyrophosphohydrolase"/>
    <property type="match status" value="1"/>
</dbReference>
<dbReference type="SUPFAM" id="SSF46785">
    <property type="entry name" value="Winged helix' DNA-binding domain"/>
    <property type="match status" value="1"/>
</dbReference>
<dbReference type="Pfam" id="PF00293">
    <property type="entry name" value="NUDIX"/>
    <property type="match status" value="1"/>
</dbReference>
<evidence type="ECO:0000313" key="3">
    <source>
        <dbReference type="EMBL" id="MBD7908547.1"/>
    </source>
</evidence>
<dbReference type="PROSITE" id="PS51462">
    <property type="entry name" value="NUDIX"/>
    <property type="match status" value="1"/>
</dbReference>
<dbReference type="PANTHER" id="PTHR43736:SF4">
    <property type="entry name" value="SLR1690 PROTEIN"/>
    <property type="match status" value="1"/>
</dbReference>
<dbReference type="PANTHER" id="PTHR43736">
    <property type="entry name" value="ADP-RIBOSE PYROPHOSPHATASE"/>
    <property type="match status" value="1"/>
</dbReference>
<dbReference type="Gene3D" id="1.10.10.10">
    <property type="entry name" value="Winged helix-like DNA-binding domain superfamily/Winged helix DNA-binding domain"/>
    <property type="match status" value="1"/>
</dbReference>
<name>A0ABR8PK43_9BACL</name>
<accession>A0ABR8PK43</accession>
<comment type="caution">
    <text evidence="3">The sequence shown here is derived from an EMBL/GenBank/DDBJ whole genome shotgun (WGS) entry which is preliminary data.</text>
</comment>
<dbReference type="InterPro" id="IPR054105">
    <property type="entry name" value="WHD_NrtR"/>
</dbReference>
<dbReference type="GO" id="GO:0016787">
    <property type="term" value="F:hydrolase activity"/>
    <property type="evidence" value="ECO:0007669"/>
    <property type="project" value="UniProtKB-KW"/>
</dbReference>
<dbReference type="PROSITE" id="PS00893">
    <property type="entry name" value="NUDIX_BOX"/>
    <property type="match status" value="1"/>
</dbReference>
<evidence type="ECO:0000259" key="2">
    <source>
        <dbReference type="PROSITE" id="PS51462"/>
    </source>
</evidence>
<dbReference type="InterPro" id="IPR020084">
    <property type="entry name" value="NUDIX_hydrolase_CS"/>
</dbReference>
<dbReference type="SUPFAM" id="SSF55811">
    <property type="entry name" value="Nudix"/>
    <property type="match status" value="1"/>
</dbReference>
<organism evidence="3 4">
    <name type="scientific">Sporosarcina gallistercoris</name>
    <dbReference type="NCBI Taxonomy" id="2762245"/>
    <lineage>
        <taxon>Bacteria</taxon>
        <taxon>Bacillati</taxon>
        <taxon>Bacillota</taxon>
        <taxon>Bacilli</taxon>
        <taxon>Bacillales</taxon>
        <taxon>Caryophanaceae</taxon>
        <taxon>Sporosarcina</taxon>
    </lineage>
</organism>
<feature type="domain" description="Nudix hydrolase" evidence="2">
    <location>
        <begin position="30"/>
        <end position="175"/>
    </location>
</feature>
<dbReference type="InterPro" id="IPR015797">
    <property type="entry name" value="NUDIX_hydrolase-like_dom_sf"/>
</dbReference>
<keyword evidence="1 3" id="KW-0378">Hydrolase</keyword>
<sequence>MEERDLQNLSEKEFIEQYQQTEKDKYEKPSITTDMVIFTIDTEKVSDKRKKAEKELQLLLIQRGGHPYKGDWALAGGFMGIDEDVDTAVQRELKEETGVDGVYAEQLYTWSAVNRDPRMRIVSVSYLALVDQEKLPPLRAGDDADDVRWFTVKDRVVDSWDEQSGSTIRRTEEIELELTSGEITVSATIERVTVTEGANTKTAVKVTKQDGIAFDHAEIILYSLERLRGKVNYTNIAFNLVGEEFTLPDLQQVYEVILGRNLNKVQFRRHVEDMVLDTGRELRTGAYRPSKLYKYNAAWVHNQLK</sequence>
<dbReference type="Proteomes" id="UP000659496">
    <property type="component" value="Unassembled WGS sequence"/>
</dbReference>
<proteinExistence type="predicted"/>
<dbReference type="InterPro" id="IPR000086">
    <property type="entry name" value="NUDIX_hydrolase_dom"/>
</dbReference>
<keyword evidence="4" id="KW-1185">Reference proteome</keyword>